<feature type="compositionally biased region" description="Basic and acidic residues" evidence="1">
    <location>
        <begin position="32"/>
        <end position="43"/>
    </location>
</feature>
<gene>
    <name evidence="2" type="ORF">MAR_037696</name>
</gene>
<evidence type="ECO:0000256" key="1">
    <source>
        <dbReference type="SAM" id="MobiDB-lite"/>
    </source>
</evidence>
<organism evidence="2 3">
    <name type="scientific">Mya arenaria</name>
    <name type="common">Soft-shell clam</name>
    <dbReference type="NCBI Taxonomy" id="6604"/>
    <lineage>
        <taxon>Eukaryota</taxon>
        <taxon>Metazoa</taxon>
        <taxon>Spiralia</taxon>
        <taxon>Lophotrochozoa</taxon>
        <taxon>Mollusca</taxon>
        <taxon>Bivalvia</taxon>
        <taxon>Autobranchia</taxon>
        <taxon>Heteroconchia</taxon>
        <taxon>Euheterodonta</taxon>
        <taxon>Imparidentia</taxon>
        <taxon>Neoheterodontei</taxon>
        <taxon>Myida</taxon>
        <taxon>Myoidea</taxon>
        <taxon>Myidae</taxon>
        <taxon>Mya</taxon>
    </lineage>
</organism>
<name>A0ABY7FSL7_MYAAR</name>
<evidence type="ECO:0000313" key="2">
    <source>
        <dbReference type="EMBL" id="WAR24027.1"/>
    </source>
</evidence>
<proteinExistence type="predicted"/>
<keyword evidence="3" id="KW-1185">Reference proteome</keyword>
<feature type="non-terminal residue" evidence="2">
    <location>
        <position position="1"/>
    </location>
</feature>
<accession>A0ABY7FSL7</accession>
<dbReference type="Proteomes" id="UP001164746">
    <property type="component" value="Chromosome 13"/>
</dbReference>
<protein>
    <submittedName>
        <fullName evidence="2">Uncharacterized protein</fullName>
    </submittedName>
</protein>
<feature type="region of interest" description="Disordered" evidence="1">
    <location>
        <begin position="1"/>
        <end position="52"/>
    </location>
</feature>
<sequence length="94" mass="10766">PDDEQPPSIQERRPVAKVKPEIAKRQTTPSKPKTEVRKTRRQDSIPLESDSDSFDDIKLTIKKEVDRTNIVKKSKMGFKRIHSELLAMINAGKI</sequence>
<dbReference type="EMBL" id="CP111024">
    <property type="protein sequence ID" value="WAR24027.1"/>
    <property type="molecule type" value="Genomic_DNA"/>
</dbReference>
<evidence type="ECO:0000313" key="3">
    <source>
        <dbReference type="Proteomes" id="UP001164746"/>
    </source>
</evidence>
<reference evidence="2" key="1">
    <citation type="submission" date="2022-11" db="EMBL/GenBank/DDBJ databases">
        <title>Centuries of genome instability and evolution in soft-shell clam transmissible cancer (bioRxiv).</title>
        <authorList>
            <person name="Hart S.F.M."/>
            <person name="Yonemitsu M.A."/>
            <person name="Giersch R.M."/>
            <person name="Beal B.F."/>
            <person name="Arriagada G."/>
            <person name="Davis B.W."/>
            <person name="Ostrander E.A."/>
            <person name="Goff S.P."/>
            <person name="Metzger M.J."/>
        </authorList>
    </citation>
    <scope>NUCLEOTIDE SEQUENCE</scope>
    <source>
        <strain evidence="2">MELC-2E11</strain>
        <tissue evidence="2">Siphon/mantle</tissue>
    </source>
</reference>
<feature type="compositionally biased region" description="Basic and acidic residues" evidence="1">
    <location>
        <begin position="10"/>
        <end position="24"/>
    </location>
</feature>